<dbReference type="GO" id="GO:0090263">
    <property type="term" value="P:positive regulation of canonical Wnt signaling pathway"/>
    <property type="evidence" value="ECO:0007669"/>
    <property type="project" value="TreeGrafter"/>
</dbReference>
<comment type="similarity">
    <text evidence="2 11">Belongs to the glypican family.</text>
</comment>
<dbReference type="GO" id="GO:0005576">
    <property type="term" value="C:extracellular region"/>
    <property type="evidence" value="ECO:0007669"/>
    <property type="project" value="TreeGrafter"/>
</dbReference>
<evidence type="ECO:0000256" key="12">
    <source>
        <dbReference type="SAM" id="Coils"/>
    </source>
</evidence>
<keyword evidence="13" id="KW-1133">Transmembrane helix</keyword>
<keyword evidence="12" id="KW-0175">Coiled coil</keyword>
<evidence type="ECO:0000256" key="6">
    <source>
        <dbReference type="ARBA" id="ARBA00022974"/>
    </source>
</evidence>
<evidence type="ECO:0000256" key="1">
    <source>
        <dbReference type="ARBA" id="ARBA00004609"/>
    </source>
</evidence>
<protein>
    <recommendedName>
        <fullName evidence="16">Glypican-6</fullName>
    </recommendedName>
</protein>
<keyword evidence="9" id="KW-0357">Heparan sulfate</keyword>
<dbReference type="PANTHER" id="PTHR10822:SF29">
    <property type="entry name" value="DIVISION ABNORMALLY DELAYED PROTEIN"/>
    <property type="match status" value="1"/>
</dbReference>
<dbReference type="OrthoDB" id="5862564at2759"/>
<evidence type="ECO:0000256" key="10">
    <source>
        <dbReference type="ARBA" id="ARBA00023288"/>
    </source>
</evidence>
<keyword evidence="10" id="KW-0449">Lipoprotein</keyword>
<evidence type="ECO:0000256" key="5">
    <source>
        <dbReference type="ARBA" id="ARBA00022729"/>
    </source>
</evidence>
<keyword evidence="7 13" id="KW-0472">Membrane</keyword>
<gene>
    <name evidence="14" type="ORF">Mgra_00001633</name>
</gene>
<sequence>MIIITQTTHFSTKIITIFMTSIFPFLFVPTMEQSTCAFLKQKYPRVFFENMPDEPKRVYDLTFCRSNTPTCCTSQIEKEFTVKFKTNFKEAFNHSMAALRRIFRRTYGQFYIQNRQIFNKFVNDSMNVFEQGNGCFVESLEQLFKRIFLAEFSFLNPMHKIDKENTEKQHYITCISSLFPVLRPFGFGPEAIVQLTGRNFSSPKNCLPQLTRMRHCGVCSNGDSSFQNGPCPHLCQKVYKQCINELIILDEQWRIFIDILIELSSYLLVHNPYIVFRPLPAQISDAIMYYQERGEIISNQIILRCFEEKFEKLIKRKKRQNEETDRKKLLKLLKNNKNNNRTLLNIRGLWNSFPRLICREGGIQAKEGLKCWNGGDFYFNEENKSSEIVEMTKLQIQKTVEYLLM</sequence>
<dbReference type="GO" id="GO:0005886">
    <property type="term" value="C:plasma membrane"/>
    <property type="evidence" value="ECO:0007669"/>
    <property type="project" value="UniProtKB-SubCell"/>
</dbReference>
<evidence type="ECO:0000256" key="3">
    <source>
        <dbReference type="ARBA" id="ARBA00022475"/>
    </source>
</evidence>
<keyword evidence="13" id="KW-0812">Transmembrane</keyword>
<dbReference type="InterPro" id="IPR001863">
    <property type="entry name" value="Glypican"/>
</dbReference>
<evidence type="ECO:0000256" key="7">
    <source>
        <dbReference type="ARBA" id="ARBA00023136"/>
    </source>
</evidence>
<dbReference type="GO" id="GO:1905475">
    <property type="term" value="P:regulation of protein localization to membrane"/>
    <property type="evidence" value="ECO:0007669"/>
    <property type="project" value="TreeGrafter"/>
</dbReference>
<dbReference type="AlphaFoldDB" id="A0A8T0A079"/>
<comment type="caution">
    <text evidence="14">The sequence shown here is derived from an EMBL/GenBank/DDBJ whole genome shotgun (WGS) entry which is preliminary data.</text>
</comment>
<keyword evidence="5" id="KW-0732">Signal</keyword>
<feature type="coiled-coil region" evidence="12">
    <location>
        <begin position="303"/>
        <end position="339"/>
    </location>
</feature>
<dbReference type="PANTHER" id="PTHR10822">
    <property type="entry name" value="GLYPICAN"/>
    <property type="match status" value="1"/>
</dbReference>
<evidence type="ECO:0000256" key="11">
    <source>
        <dbReference type="RuleBase" id="RU003518"/>
    </source>
</evidence>
<keyword evidence="6" id="KW-0654">Proteoglycan</keyword>
<dbReference type="GO" id="GO:0009986">
    <property type="term" value="C:cell surface"/>
    <property type="evidence" value="ECO:0007669"/>
    <property type="project" value="TreeGrafter"/>
</dbReference>
<dbReference type="Pfam" id="PF01153">
    <property type="entry name" value="Glypican"/>
    <property type="match status" value="2"/>
</dbReference>
<keyword evidence="4" id="KW-0336">GPI-anchor</keyword>
<dbReference type="GO" id="GO:0098552">
    <property type="term" value="C:side of membrane"/>
    <property type="evidence" value="ECO:0007669"/>
    <property type="project" value="UniProtKB-KW"/>
</dbReference>
<evidence type="ECO:0000313" key="15">
    <source>
        <dbReference type="Proteomes" id="UP000605970"/>
    </source>
</evidence>
<evidence type="ECO:0008006" key="16">
    <source>
        <dbReference type="Google" id="ProtNLM"/>
    </source>
</evidence>
<accession>A0A8T0A079</accession>
<dbReference type="EMBL" id="JABEBT010000009">
    <property type="protein sequence ID" value="KAF7638825.1"/>
    <property type="molecule type" value="Genomic_DNA"/>
</dbReference>
<keyword evidence="8" id="KW-0325">Glycoprotein</keyword>
<organism evidence="14 15">
    <name type="scientific">Meloidogyne graminicola</name>
    <dbReference type="NCBI Taxonomy" id="189291"/>
    <lineage>
        <taxon>Eukaryota</taxon>
        <taxon>Metazoa</taxon>
        <taxon>Ecdysozoa</taxon>
        <taxon>Nematoda</taxon>
        <taxon>Chromadorea</taxon>
        <taxon>Rhabditida</taxon>
        <taxon>Tylenchina</taxon>
        <taxon>Tylenchomorpha</taxon>
        <taxon>Tylenchoidea</taxon>
        <taxon>Meloidogynidae</taxon>
        <taxon>Meloidogyninae</taxon>
        <taxon>Meloidogyne</taxon>
    </lineage>
</organism>
<evidence type="ECO:0000256" key="4">
    <source>
        <dbReference type="ARBA" id="ARBA00022622"/>
    </source>
</evidence>
<keyword evidence="15" id="KW-1185">Reference proteome</keyword>
<evidence type="ECO:0000256" key="2">
    <source>
        <dbReference type="ARBA" id="ARBA00010260"/>
    </source>
</evidence>
<dbReference type="Proteomes" id="UP000605970">
    <property type="component" value="Unassembled WGS sequence"/>
</dbReference>
<comment type="subcellular location">
    <subcellularLocation>
        <location evidence="1">Cell membrane</location>
        <topology evidence="1">Lipid-anchor</topology>
        <topology evidence="1">GPI-anchor</topology>
    </subcellularLocation>
</comment>
<dbReference type="GO" id="GO:0016477">
    <property type="term" value="P:cell migration"/>
    <property type="evidence" value="ECO:0007669"/>
    <property type="project" value="TreeGrafter"/>
</dbReference>
<reference evidence="14" key="1">
    <citation type="journal article" date="2020" name="Ecol. Evol.">
        <title>Genome structure and content of the rice root-knot nematode (Meloidogyne graminicola).</title>
        <authorList>
            <person name="Phan N.T."/>
            <person name="Danchin E.G.J."/>
            <person name="Klopp C."/>
            <person name="Perfus-Barbeoch L."/>
            <person name="Kozlowski D.K."/>
            <person name="Koutsovoulos G.D."/>
            <person name="Lopez-Roques C."/>
            <person name="Bouchez O."/>
            <person name="Zahm M."/>
            <person name="Besnard G."/>
            <person name="Bellafiore S."/>
        </authorList>
    </citation>
    <scope>NUCLEOTIDE SEQUENCE</scope>
    <source>
        <strain evidence="14">VN-18</strain>
    </source>
</reference>
<feature type="transmembrane region" description="Helical" evidence="13">
    <location>
        <begin position="12"/>
        <end position="31"/>
    </location>
</feature>
<keyword evidence="3" id="KW-1003">Cell membrane</keyword>
<evidence type="ECO:0000256" key="9">
    <source>
        <dbReference type="ARBA" id="ARBA00023207"/>
    </source>
</evidence>
<proteinExistence type="inferred from homology"/>
<evidence type="ECO:0000256" key="8">
    <source>
        <dbReference type="ARBA" id="ARBA00023180"/>
    </source>
</evidence>
<name>A0A8T0A079_9BILA</name>
<evidence type="ECO:0000256" key="13">
    <source>
        <dbReference type="SAM" id="Phobius"/>
    </source>
</evidence>
<evidence type="ECO:0000313" key="14">
    <source>
        <dbReference type="EMBL" id="KAF7638825.1"/>
    </source>
</evidence>